<dbReference type="Proteomes" id="UP000284706">
    <property type="component" value="Unassembled WGS sequence"/>
</dbReference>
<dbReference type="InterPro" id="IPR021109">
    <property type="entry name" value="Peptidase_aspartic_dom_sf"/>
</dbReference>
<name>A0A409VS37_9AGAR</name>
<evidence type="ECO:0000256" key="3">
    <source>
        <dbReference type="PIRSR" id="PIRSR601461-2"/>
    </source>
</evidence>
<dbReference type="PROSITE" id="PS51767">
    <property type="entry name" value="PEPTIDASE_A1"/>
    <property type="match status" value="1"/>
</dbReference>
<evidence type="ECO:0000259" key="5">
    <source>
        <dbReference type="PROSITE" id="PS51767"/>
    </source>
</evidence>
<dbReference type="PANTHER" id="PTHR47966">
    <property type="entry name" value="BETA-SITE APP-CLEAVING ENZYME, ISOFORM A-RELATED"/>
    <property type="match status" value="1"/>
</dbReference>
<dbReference type="PANTHER" id="PTHR47966:SF74">
    <property type="entry name" value="AGR407CP"/>
    <property type="match status" value="1"/>
</dbReference>
<evidence type="ECO:0000313" key="7">
    <source>
        <dbReference type="Proteomes" id="UP000284706"/>
    </source>
</evidence>
<dbReference type="GO" id="GO:0006508">
    <property type="term" value="P:proteolysis"/>
    <property type="evidence" value="ECO:0007669"/>
    <property type="project" value="InterPro"/>
</dbReference>
<gene>
    <name evidence="6" type="ORF">CVT26_003557</name>
</gene>
<evidence type="ECO:0000313" key="6">
    <source>
        <dbReference type="EMBL" id="PPQ69082.1"/>
    </source>
</evidence>
<dbReference type="EMBL" id="NHYE01005581">
    <property type="protein sequence ID" value="PPQ69082.1"/>
    <property type="molecule type" value="Genomic_DNA"/>
</dbReference>
<proteinExistence type="inferred from homology"/>
<dbReference type="Pfam" id="PF00026">
    <property type="entry name" value="Asp"/>
    <property type="match status" value="1"/>
</dbReference>
<feature type="disulfide bond" evidence="3">
    <location>
        <begin position="349"/>
        <end position="383"/>
    </location>
</feature>
<dbReference type="Gene3D" id="2.40.70.10">
    <property type="entry name" value="Acid Proteases"/>
    <property type="match status" value="2"/>
</dbReference>
<dbReference type="STRING" id="231916.A0A409VS37"/>
<feature type="compositionally biased region" description="Low complexity" evidence="4">
    <location>
        <begin position="438"/>
        <end position="461"/>
    </location>
</feature>
<dbReference type="InParanoid" id="A0A409VS37"/>
<evidence type="ECO:0000256" key="2">
    <source>
        <dbReference type="PIRSR" id="PIRSR601461-1"/>
    </source>
</evidence>
<reference evidence="6 7" key="1">
    <citation type="journal article" date="2018" name="Evol. Lett.">
        <title>Horizontal gene cluster transfer increased hallucinogenic mushroom diversity.</title>
        <authorList>
            <person name="Reynolds H.T."/>
            <person name="Vijayakumar V."/>
            <person name="Gluck-Thaler E."/>
            <person name="Korotkin H.B."/>
            <person name="Matheny P.B."/>
            <person name="Slot J.C."/>
        </authorList>
    </citation>
    <scope>NUCLEOTIDE SEQUENCE [LARGE SCALE GENOMIC DNA]</scope>
    <source>
        <strain evidence="6 7">SRW20</strain>
    </source>
</reference>
<dbReference type="GO" id="GO:0004190">
    <property type="term" value="F:aspartic-type endopeptidase activity"/>
    <property type="evidence" value="ECO:0007669"/>
    <property type="project" value="InterPro"/>
</dbReference>
<evidence type="ECO:0000256" key="1">
    <source>
        <dbReference type="ARBA" id="ARBA00007447"/>
    </source>
</evidence>
<protein>
    <recommendedName>
        <fullName evidence="5">Peptidase A1 domain-containing protein</fullName>
    </recommendedName>
</protein>
<keyword evidence="7" id="KW-1185">Reference proteome</keyword>
<keyword evidence="3" id="KW-1015">Disulfide bond</keyword>
<feature type="region of interest" description="Disordered" evidence="4">
    <location>
        <begin position="428"/>
        <end position="461"/>
    </location>
</feature>
<dbReference type="InterPro" id="IPR001461">
    <property type="entry name" value="Aspartic_peptidase_A1"/>
</dbReference>
<feature type="disulfide bond" evidence="3">
    <location>
        <begin position="115"/>
        <end position="120"/>
    </location>
</feature>
<organism evidence="6 7">
    <name type="scientific">Gymnopilus dilepis</name>
    <dbReference type="NCBI Taxonomy" id="231916"/>
    <lineage>
        <taxon>Eukaryota</taxon>
        <taxon>Fungi</taxon>
        <taxon>Dikarya</taxon>
        <taxon>Basidiomycota</taxon>
        <taxon>Agaricomycotina</taxon>
        <taxon>Agaricomycetes</taxon>
        <taxon>Agaricomycetidae</taxon>
        <taxon>Agaricales</taxon>
        <taxon>Agaricineae</taxon>
        <taxon>Hymenogastraceae</taxon>
        <taxon>Gymnopilus</taxon>
    </lineage>
</organism>
<evidence type="ECO:0000256" key="4">
    <source>
        <dbReference type="SAM" id="MobiDB-lite"/>
    </source>
</evidence>
<dbReference type="SUPFAM" id="SSF50630">
    <property type="entry name" value="Acid proteases"/>
    <property type="match status" value="1"/>
</dbReference>
<dbReference type="PRINTS" id="PR00792">
    <property type="entry name" value="PEPSIN"/>
</dbReference>
<comment type="caution">
    <text evidence="6">The sequence shown here is derived from an EMBL/GenBank/DDBJ whole genome shotgun (WGS) entry which is preliminary data.</text>
</comment>
<comment type="similarity">
    <text evidence="1">Belongs to the peptidase A1 family.</text>
</comment>
<dbReference type="AlphaFoldDB" id="A0A409VS37"/>
<feature type="domain" description="Peptidase A1" evidence="5">
    <location>
        <begin position="86"/>
        <end position="428"/>
    </location>
</feature>
<feature type="active site" evidence="2">
    <location>
        <position position="102"/>
    </location>
</feature>
<dbReference type="CDD" id="cd05471">
    <property type="entry name" value="pepsin_like"/>
    <property type="match status" value="1"/>
</dbReference>
<dbReference type="OrthoDB" id="771136at2759"/>
<feature type="active site" evidence="2">
    <location>
        <position position="313"/>
    </location>
</feature>
<sequence>MRLPLGVLERLVGSFCGFSWFIALLFLRITPCEVSAQGLASRLVPRESTELIHLPIRTLQARSPADNTTFGAGLADVSLTTDRQSYYAIIQAGSLNFRVALDTGSADLWLVSDNCTTTTCKAVPRYPLDHQSQTFSSVNDNATVFKAQYADGTFASGFVAKETIQLANISLANQVFGIITDSNVSLTDQTSGIMGLGFPRLSSISNNVANSSSFFATLASEGLLEYPLFAVSLKRNDTGSLTLGAVDSSVVTNATFIWWNKVAQFSPFGTESNVSSYLQWAIPITGLVINGTQLSPIPTYASVGQTHSLALFDIGSPGIYGPFQDVSRIFAKIDGSRLVDQNGIWAIPCDTATSMSFTFGGRNYTLLPGDYIIGEAAGNPNLCLSWPMALPPSSDGIDWQMGAAFLRTVYSIFSFGIDGKEPPLIGLYPVSQSQPNDTTSAHSASTSGTATTTTSTSTSQTPADAISSFISANSETISTTLPNFVLSTPTFTTPPYALNTSVPASVGAIVSNGLANSTYSALFGQKTTLGNVSALPVITPEPTAVTVVVTDGAGSVSTTVSVRSMAPVVLGLPSSGAALRVPGILSMIALLFHFMVEM</sequence>
<dbReference type="InterPro" id="IPR033121">
    <property type="entry name" value="PEPTIDASE_A1"/>
</dbReference>
<dbReference type="InterPro" id="IPR034164">
    <property type="entry name" value="Pepsin-like_dom"/>
</dbReference>
<accession>A0A409VS37</accession>